<protein>
    <submittedName>
        <fullName evidence="1">Uncharacterized protein</fullName>
    </submittedName>
</protein>
<gene>
    <name evidence="1" type="ORF">NCTC7928_03287</name>
</gene>
<evidence type="ECO:0000313" key="1">
    <source>
        <dbReference type="EMBL" id="STF42639.1"/>
    </source>
</evidence>
<dbReference type="Proteomes" id="UP000254877">
    <property type="component" value="Unassembled WGS sequence"/>
</dbReference>
<proteinExistence type="predicted"/>
<organism evidence="1 2">
    <name type="scientific">Escherichia coli</name>
    <dbReference type="NCBI Taxonomy" id="562"/>
    <lineage>
        <taxon>Bacteria</taxon>
        <taxon>Pseudomonadati</taxon>
        <taxon>Pseudomonadota</taxon>
        <taxon>Gammaproteobacteria</taxon>
        <taxon>Enterobacterales</taxon>
        <taxon>Enterobacteriaceae</taxon>
        <taxon>Escherichia</taxon>
    </lineage>
</organism>
<evidence type="ECO:0000313" key="2">
    <source>
        <dbReference type="Proteomes" id="UP000254877"/>
    </source>
</evidence>
<reference evidence="1 2" key="1">
    <citation type="submission" date="2018-06" db="EMBL/GenBank/DDBJ databases">
        <authorList>
            <consortium name="Pathogen Informatics"/>
            <person name="Doyle S."/>
        </authorList>
    </citation>
    <scope>NUCLEOTIDE SEQUENCE [LARGE SCALE GENOMIC DNA]</scope>
    <source>
        <strain evidence="1 2">NCTC7928</strain>
    </source>
</reference>
<dbReference type="EMBL" id="UGAB01000002">
    <property type="protein sequence ID" value="STF42639.1"/>
    <property type="molecule type" value="Genomic_DNA"/>
</dbReference>
<name>A0A376LEE5_ECOLX</name>
<accession>A0A376LEE5</accession>
<sequence>MKGIILAGGSGTPIASDYARRIEATVADLR</sequence>
<dbReference type="AlphaFoldDB" id="A0A376LEE5"/>